<dbReference type="EMBL" id="CP000360">
    <property type="protein sequence ID" value="ABF41508.1"/>
    <property type="molecule type" value="Genomic_DNA"/>
</dbReference>
<dbReference type="eggNOG" id="COG0860">
    <property type="taxonomic scope" value="Bacteria"/>
</dbReference>
<accession>Q1INP2</accession>
<proteinExistence type="predicted"/>
<dbReference type="STRING" id="204669.Acid345_2507"/>
<name>Q1INP2_KORVE</name>
<evidence type="ECO:0000256" key="1">
    <source>
        <dbReference type="ARBA" id="ARBA00001561"/>
    </source>
</evidence>
<dbReference type="KEGG" id="aba:Acid345_2507"/>
<evidence type="ECO:0000313" key="7">
    <source>
        <dbReference type="EMBL" id="ABF41508.1"/>
    </source>
</evidence>
<dbReference type="SUPFAM" id="SSF53187">
    <property type="entry name" value="Zn-dependent exopeptidases"/>
    <property type="match status" value="1"/>
</dbReference>
<dbReference type="CDD" id="cd02696">
    <property type="entry name" value="MurNAc-LAA"/>
    <property type="match status" value="1"/>
</dbReference>
<dbReference type="Pfam" id="PF01520">
    <property type="entry name" value="Amidase_3"/>
    <property type="match status" value="1"/>
</dbReference>
<gene>
    <name evidence="7" type="ordered locus">Acid345_2507</name>
</gene>
<dbReference type="InterPro" id="IPR050695">
    <property type="entry name" value="N-acetylmuramoyl_amidase_3"/>
</dbReference>
<evidence type="ECO:0000256" key="4">
    <source>
        <dbReference type="SAM" id="MobiDB-lite"/>
    </source>
</evidence>
<dbReference type="SMART" id="SM00646">
    <property type="entry name" value="Ami_3"/>
    <property type="match status" value="1"/>
</dbReference>
<dbReference type="Proteomes" id="UP000002432">
    <property type="component" value="Chromosome"/>
</dbReference>
<evidence type="ECO:0000256" key="3">
    <source>
        <dbReference type="ARBA" id="ARBA00022801"/>
    </source>
</evidence>
<feature type="domain" description="MurNAc-LAA" evidence="6">
    <location>
        <begin position="359"/>
        <end position="481"/>
    </location>
</feature>
<feature type="signal peptide" evidence="5">
    <location>
        <begin position="1"/>
        <end position="29"/>
    </location>
</feature>
<keyword evidence="3 7" id="KW-0378">Hydrolase</keyword>
<feature type="chain" id="PRO_5004191491" description="N-acetylmuramoyl-L-alanine amidase" evidence="5">
    <location>
        <begin position="30"/>
        <end position="491"/>
    </location>
</feature>
<sequence length="491" mass="52295">MNFRTPARWFPLALAALAAVLWLSPRAQTQSERHLTVYSQSATYSVNLLPYSGQVYVGVSDVLEPLGNVEAREDGKKWKLRFTPSGGREINAEFQEGKNKGKIHNQDVQLSANFHMENGRGYIPLHNIGAMLPFFTGQQTDFRETPLRLFIGGVAISFKEQVEKGSSPKLILNFTGPVNPMVATEPGQVKLVFRRDPVVNAGAEKVQTGDANITGYSFTDAGGTAQITVNGAVPLTAAFSDGNRTITIQPAPGVQIAAEPPKTQEPAQQAAQTPTAPAPIPLGPTQPAAPAAPPQPRFVVVLDAAHGGDERGAAITDKIAEKDVNLAFARRIQHELQTRGVVATLLRSNDATINVDDRAVSANAAHPAIYVSVHAANLGNGLRIFTALMTPAGVATHTFLPWHQAQAPYLDYSSQVAGSISAELSNRQIPVTALPAPLRPMRNIAAPAIAIELAPPDDEVTNINSPEYQNNVAAAVANGIAAMKPKLLGAR</sequence>
<protein>
    <recommendedName>
        <fullName evidence="2">N-acetylmuramoyl-L-alanine amidase</fullName>
        <ecNumber evidence="2">3.5.1.28</ecNumber>
    </recommendedName>
</protein>
<feature type="compositionally biased region" description="Low complexity" evidence="4">
    <location>
        <begin position="260"/>
        <end position="275"/>
    </location>
</feature>
<dbReference type="AlphaFoldDB" id="Q1INP2"/>
<dbReference type="EnsemblBacteria" id="ABF41508">
    <property type="protein sequence ID" value="ABF41508"/>
    <property type="gene ID" value="Acid345_2507"/>
</dbReference>
<evidence type="ECO:0000313" key="8">
    <source>
        <dbReference type="Proteomes" id="UP000002432"/>
    </source>
</evidence>
<dbReference type="GO" id="GO:0030288">
    <property type="term" value="C:outer membrane-bounded periplasmic space"/>
    <property type="evidence" value="ECO:0007669"/>
    <property type="project" value="TreeGrafter"/>
</dbReference>
<evidence type="ECO:0000256" key="5">
    <source>
        <dbReference type="SAM" id="SignalP"/>
    </source>
</evidence>
<reference evidence="7 8" key="1">
    <citation type="journal article" date="2009" name="Appl. Environ. Microbiol.">
        <title>Three genomes from the phylum Acidobacteria provide insight into the lifestyles of these microorganisms in soils.</title>
        <authorList>
            <person name="Ward N.L."/>
            <person name="Challacombe J.F."/>
            <person name="Janssen P.H."/>
            <person name="Henrissat B."/>
            <person name="Coutinho P.M."/>
            <person name="Wu M."/>
            <person name="Xie G."/>
            <person name="Haft D.H."/>
            <person name="Sait M."/>
            <person name="Badger J."/>
            <person name="Barabote R.D."/>
            <person name="Bradley B."/>
            <person name="Brettin T.S."/>
            <person name="Brinkac L.M."/>
            <person name="Bruce D."/>
            <person name="Creasy T."/>
            <person name="Daugherty S.C."/>
            <person name="Davidsen T.M."/>
            <person name="DeBoy R.T."/>
            <person name="Detter J.C."/>
            <person name="Dodson R.J."/>
            <person name="Durkin A.S."/>
            <person name="Ganapathy A."/>
            <person name="Gwinn-Giglio M."/>
            <person name="Han C.S."/>
            <person name="Khouri H."/>
            <person name="Kiss H."/>
            <person name="Kothari S.P."/>
            <person name="Madupu R."/>
            <person name="Nelson K.E."/>
            <person name="Nelson W.C."/>
            <person name="Paulsen I."/>
            <person name="Penn K."/>
            <person name="Ren Q."/>
            <person name="Rosovitz M.J."/>
            <person name="Selengut J.D."/>
            <person name="Shrivastava S."/>
            <person name="Sullivan S.A."/>
            <person name="Tapia R."/>
            <person name="Thompson L.S."/>
            <person name="Watkins K.L."/>
            <person name="Yang Q."/>
            <person name="Yu C."/>
            <person name="Zafar N."/>
            <person name="Zhou L."/>
            <person name="Kuske C.R."/>
        </authorList>
    </citation>
    <scope>NUCLEOTIDE SEQUENCE [LARGE SCALE GENOMIC DNA]</scope>
    <source>
        <strain evidence="7 8">Ellin345</strain>
    </source>
</reference>
<dbReference type="HOGENOM" id="CLU_555262_0_0_0"/>
<dbReference type="PANTHER" id="PTHR30404">
    <property type="entry name" value="N-ACETYLMURAMOYL-L-ALANINE AMIDASE"/>
    <property type="match status" value="1"/>
</dbReference>
<dbReference type="EC" id="3.5.1.28" evidence="2"/>
<dbReference type="InterPro" id="IPR002508">
    <property type="entry name" value="MurNAc-LAA_cat"/>
</dbReference>
<dbReference type="OrthoDB" id="9806267at2"/>
<organism evidence="7 8">
    <name type="scientific">Koribacter versatilis (strain Ellin345)</name>
    <dbReference type="NCBI Taxonomy" id="204669"/>
    <lineage>
        <taxon>Bacteria</taxon>
        <taxon>Pseudomonadati</taxon>
        <taxon>Acidobacteriota</taxon>
        <taxon>Terriglobia</taxon>
        <taxon>Terriglobales</taxon>
        <taxon>Candidatus Korobacteraceae</taxon>
        <taxon>Candidatus Korobacter</taxon>
    </lineage>
</organism>
<dbReference type="GO" id="GO:0009253">
    <property type="term" value="P:peptidoglycan catabolic process"/>
    <property type="evidence" value="ECO:0007669"/>
    <property type="project" value="InterPro"/>
</dbReference>
<evidence type="ECO:0000259" key="6">
    <source>
        <dbReference type="SMART" id="SM00646"/>
    </source>
</evidence>
<keyword evidence="8" id="KW-1185">Reference proteome</keyword>
<evidence type="ECO:0000256" key="2">
    <source>
        <dbReference type="ARBA" id="ARBA00011901"/>
    </source>
</evidence>
<comment type="catalytic activity">
    <reaction evidence="1">
        <text>Hydrolyzes the link between N-acetylmuramoyl residues and L-amino acid residues in certain cell-wall glycopeptides.</text>
        <dbReference type="EC" id="3.5.1.28"/>
    </reaction>
</comment>
<dbReference type="PANTHER" id="PTHR30404:SF0">
    <property type="entry name" value="N-ACETYLMURAMOYL-L-ALANINE AMIDASE AMIC"/>
    <property type="match status" value="1"/>
</dbReference>
<dbReference type="RefSeq" id="WP_011523309.1">
    <property type="nucleotide sequence ID" value="NC_008009.1"/>
</dbReference>
<keyword evidence="5" id="KW-0732">Signal</keyword>
<dbReference type="GO" id="GO:0008745">
    <property type="term" value="F:N-acetylmuramoyl-L-alanine amidase activity"/>
    <property type="evidence" value="ECO:0007669"/>
    <property type="project" value="UniProtKB-EC"/>
</dbReference>
<dbReference type="Gene3D" id="3.40.630.40">
    <property type="entry name" value="Zn-dependent exopeptidases"/>
    <property type="match status" value="1"/>
</dbReference>
<feature type="region of interest" description="Disordered" evidence="4">
    <location>
        <begin position="260"/>
        <end position="293"/>
    </location>
</feature>